<keyword evidence="1" id="KW-0732">Signal</keyword>
<dbReference type="InterPro" id="IPR013783">
    <property type="entry name" value="Ig-like_fold"/>
</dbReference>
<dbReference type="InterPro" id="IPR013517">
    <property type="entry name" value="FG-GAP"/>
</dbReference>
<comment type="caution">
    <text evidence="3">The sequence shown here is derived from an EMBL/GenBank/DDBJ whole genome shotgun (WGS) entry which is preliminary data.</text>
</comment>
<accession>A0A225DZU0</accession>
<dbReference type="InterPro" id="IPR011049">
    <property type="entry name" value="Serralysin-like_metalloprot_C"/>
</dbReference>
<dbReference type="CDD" id="cd00603">
    <property type="entry name" value="IPT_PCSR"/>
    <property type="match status" value="1"/>
</dbReference>
<dbReference type="Gene3D" id="2.130.10.130">
    <property type="entry name" value="Integrin alpha, N-terminal"/>
    <property type="match status" value="1"/>
</dbReference>
<dbReference type="Pfam" id="PF01833">
    <property type="entry name" value="TIG"/>
    <property type="match status" value="1"/>
</dbReference>
<dbReference type="SUPFAM" id="SSF81296">
    <property type="entry name" value="E set domains"/>
    <property type="match status" value="1"/>
</dbReference>
<protein>
    <submittedName>
        <fullName evidence="3">Polymorphic outer membrane protein</fullName>
    </submittedName>
</protein>
<dbReference type="Pfam" id="PF01839">
    <property type="entry name" value="FG-GAP"/>
    <property type="match status" value="1"/>
</dbReference>
<evidence type="ECO:0000313" key="3">
    <source>
        <dbReference type="EMBL" id="OWK41895.1"/>
    </source>
</evidence>
<dbReference type="Proteomes" id="UP000214646">
    <property type="component" value="Unassembled WGS sequence"/>
</dbReference>
<dbReference type="InterPro" id="IPR002909">
    <property type="entry name" value="IPT_dom"/>
</dbReference>
<evidence type="ECO:0000256" key="1">
    <source>
        <dbReference type="ARBA" id="ARBA00022729"/>
    </source>
</evidence>
<dbReference type="SUPFAM" id="SSF51120">
    <property type="entry name" value="beta-Roll"/>
    <property type="match status" value="1"/>
</dbReference>
<gene>
    <name evidence="3" type="ORF">FRUB_03973</name>
</gene>
<keyword evidence="4" id="KW-1185">Reference proteome</keyword>
<organism evidence="3 4">
    <name type="scientific">Fimbriiglobus ruber</name>
    <dbReference type="NCBI Taxonomy" id="1908690"/>
    <lineage>
        <taxon>Bacteria</taxon>
        <taxon>Pseudomonadati</taxon>
        <taxon>Planctomycetota</taxon>
        <taxon>Planctomycetia</taxon>
        <taxon>Gemmatales</taxon>
        <taxon>Gemmataceae</taxon>
        <taxon>Fimbriiglobus</taxon>
    </lineage>
</organism>
<evidence type="ECO:0000313" key="4">
    <source>
        <dbReference type="Proteomes" id="UP000214646"/>
    </source>
</evidence>
<reference evidence="4" key="1">
    <citation type="submission" date="2017-06" db="EMBL/GenBank/DDBJ databases">
        <title>Genome analysis of Fimbriiglobus ruber SP5, the first member of the order Planctomycetales with confirmed chitinolytic capability.</title>
        <authorList>
            <person name="Ravin N.V."/>
            <person name="Rakitin A.L."/>
            <person name="Ivanova A.A."/>
            <person name="Beletsky A.V."/>
            <person name="Kulichevskaya I.S."/>
            <person name="Mardanov A.V."/>
            <person name="Dedysh S.N."/>
        </authorList>
    </citation>
    <scope>NUCLEOTIDE SEQUENCE [LARGE SCALE GENOMIC DNA]</scope>
    <source>
        <strain evidence="4">SP5</strain>
    </source>
</reference>
<dbReference type="Gene3D" id="2.60.40.10">
    <property type="entry name" value="Immunoglobulins"/>
    <property type="match status" value="1"/>
</dbReference>
<dbReference type="SMART" id="SM00429">
    <property type="entry name" value="IPT"/>
    <property type="match status" value="1"/>
</dbReference>
<name>A0A225DZU0_9BACT</name>
<evidence type="ECO:0000259" key="2">
    <source>
        <dbReference type="SMART" id="SM00429"/>
    </source>
</evidence>
<dbReference type="SUPFAM" id="SSF69318">
    <property type="entry name" value="Integrin alpha N-terminal domain"/>
    <property type="match status" value="2"/>
</dbReference>
<feature type="domain" description="IPT/TIG" evidence="2">
    <location>
        <begin position="961"/>
        <end position="1044"/>
    </location>
</feature>
<proteinExistence type="predicted"/>
<sequence length="1405" mass="139480">MQALLNAAPSFGGTGTAIASATGMTADLPVVDASIDNVLGVSADFSRIATAIGKINSATVTDNDSLIAALQSADPNDTFSLGPNGENLSVSVVLALPTETLTIAPTAAGLGGGTPQYFTQASLSGSGAVQYTNNGPLVGAEFSFGTDDTGVYFNAGPLLALEASASFPVSGAVKVGSTVFSGQFAGTAAVNLSGVVTLNSSGESDHVYLSDIPASATFNDPSELPTATLTGNDTVKVLGVNLLTWGTATNGGAPLLSWGAGVLSGTPQVDTGTPQFIASNEGAAESTLFSFVTDNMLGLTNLHANLGPFNIQGLSQAADMIRLISFIADDYSSALSGDGTTSSADGVPTDFQDDGFQVAALPSDPSAFQFQQDPSQLIAFAEGQNVDLFSYSGGGAGDGFDVTVPVVEETYAIFGGILTITVTGSIGVDFTPEYHLGMGVDANGLYVSTDPTQTYVKLQASGGGSLVVNAQLFDVVGLGDSTIGLNLAYGTGFYMDPAANNRLYLASIMPAADQSNVTVTSGLPSTLGGVSNWLADHVELRSDPSVSSELYFSQGVNNPGPDTLQDIFGAIPDGIRKKLQWIANELGIGQQYQNLSNGLTSEANHVQSVVTNVVTNPVGAAHGVLSSLGLADSTDATAFGGTFSGNVIPIVDAAAQAEGISPPAPVSVPVDDLSDVPGTYADNNPDHPDVPPDGIFHYTFADLSALFPGILADDDIGRAEYTWSWALTPKGTTSTNLSGGTLPQTSSPSTDAIPYKYDPSTGILTVDATNPNADITLEPSTDGGVVLGRMIPDGSGGEQVDSSVVFPSLNGVVVTTAGGDNTFYEAPGVNVPVTYTGSTGTDSVTVQDGNNAVTTGSGGGLVQAGNGNNTIATAGGASVVLAGNGNNTVTAGNTYVSLGSGANTIHSLGGLQAQIGSGNYTIDGLQVGDQLITQTSPPTPAGQIVSLTAADGTPVANPDLAPTVTALSVSTGPAAGGTTVTITGTNLGNAIVVDFGTVAGTVVSDTATQIVATSPAGAAGAVDVTVTTVNGTSATSPADQFTYAAVPPVSPPPSTVPPGTPKPSLVGYAQVAVGADAGGTGTVTVYNPDGSVAYMAAPFGASFTAGVRVAVADLNGDGAPELIAGTGPGVANQVVVLDGKTHQQIASFEPFEGTFTGGLFITVGDINGDGVPDLVVTPDQSGGPIVAAYDGAALGKGQVVQLARFFGINDPNFRGGARAAVGDINGDGFGDVIVSAGFGGGPRVAIFSGAAVATNTPTELMSDFFAFEPSLRNGAYVTAGDLTGKGYADLVFGAGPGGGPRVRAVDPAVLLAAAGDFSSLDDSAVSGAGLADFFAGDPTNRGGVRVAVANLDGDTKADVVVGSGTGAGAAVTAYTGAAIAANPASPAAAGDLDAFPGFTGGVFVG</sequence>
<dbReference type="InterPro" id="IPR028994">
    <property type="entry name" value="Integrin_alpha_N"/>
</dbReference>
<dbReference type="EMBL" id="NIDE01000005">
    <property type="protein sequence ID" value="OWK41895.1"/>
    <property type="molecule type" value="Genomic_DNA"/>
</dbReference>
<dbReference type="InterPro" id="IPR014756">
    <property type="entry name" value="Ig_E-set"/>
</dbReference>